<feature type="transmembrane region" description="Helical" evidence="1">
    <location>
        <begin position="56"/>
        <end position="83"/>
    </location>
</feature>
<reference evidence="2 3" key="1">
    <citation type="journal article" date="2019" name="Int. J. Syst. Evol. Microbiol.">
        <title>The Global Catalogue of Microorganisms (GCM) 10K type strain sequencing project: providing services to taxonomists for standard genome sequencing and annotation.</title>
        <authorList>
            <consortium name="The Broad Institute Genomics Platform"/>
            <consortium name="The Broad Institute Genome Sequencing Center for Infectious Disease"/>
            <person name="Wu L."/>
            <person name="Ma J."/>
        </authorList>
    </citation>
    <scope>NUCLEOTIDE SEQUENCE [LARGE SCALE GENOMIC DNA]</scope>
    <source>
        <strain evidence="2 3">CGMCC 1.12237</strain>
    </source>
</reference>
<evidence type="ECO:0000313" key="3">
    <source>
        <dbReference type="Proteomes" id="UP001596201"/>
    </source>
</evidence>
<evidence type="ECO:0000256" key="1">
    <source>
        <dbReference type="SAM" id="Phobius"/>
    </source>
</evidence>
<keyword evidence="1" id="KW-0812">Transmembrane</keyword>
<sequence length="88" mass="9826">MSDRFPEPNPGPSADLLALRVGCALLFAVVFTAIFWDVVIQWVRLLWPPTEPLSRWFGLAVVVAGGYLLGPGIVGTLVADWLYRRREE</sequence>
<gene>
    <name evidence="2" type="ORF">ACFPJ5_13115</name>
</gene>
<dbReference type="Proteomes" id="UP001596201">
    <property type="component" value="Unassembled WGS sequence"/>
</dbReference>
<name>A0ABD5RDT8_9EURY</name>
<organism evidence="2 3">
    <name type="scientific">Salinirubrum litoreum</name>
    <dbReference type="NCBI Taxonomy" id="1126234"/>
    <lineage>
        <taxon>Archaea</taxon>
        <taxon>Methanobacteriati</taxon>
        <taxon>Methanobacteriota</taxon>
        <taxon>Stenosarchaea group</taxon>
        <taxon>Halobacteria</taxon>
        <taxon>Halobacteriales</taxon>
        <taxon>Haloferacaceae</taxon>
        <taxon>Salinirubrum</taxon>
    </lineage>
</organism>
<protein>
    <submittedName>
        <fullName evidence="2">Uncharacterized protein</fullName>
    </submittedName>
</protein>
<keyword evidence="1" id="KW-1133">Transmembrane helix</keyword>
<dbReference type="AlphaFoldDB" id="A0ABD5RDT8"/>
<feature type="transmembrane region" description="Helical" evidence="1">
    <location>
        <begin position="16"/>
        <end position="36"/>
    </location>
</feature>
<accession>A0ABD5RDT8</accession>
<evidence type="ECO:0000313" key="2">
    <source>
        <dbReference type="EMBL" id="MFC5367872.1"/>
    </source>
</evidence>
<dbReference type="RefSeq" id="WP_227230116.1">
    <property type="nucleotide sequence ID" value="NZ_JAJCVJ010000002.1"/>
</dbReference>
<keyword evidence="3" id="KW-1185">Reference proteome</keyword>
<comment type="caution">
    <text evidence="2">The sequence shown here is derived from an EMBL/GenBank/DDBJ whole genome shotgun (WGS) entry which is preliminary data.</text>
</comment>
<proteinExistence type="predicted"/>
<dbReference type="EMBL" id="JBHSKX010000002">
    <property type="protein sequence ID" value="MFC5367872.1"/>
    <property type="molecule type" value="Genomic_DNA"/>
</dbReference>
<keyword evidence="1" id="KW-0472">Membrane</keyword>